<protein>
    <submittedName>
        <fullName evidence="2">Uncharacterized protein</fullName>
    </submittedName>
</protein>
<dbReference type="Proteomes" id="UP001610432">
    <property type="component" value="Unassembled WGS sequence"/>
</dbReference>
<reference evidence="2 3" key="1">
    <citation type="submission" date="2024-07" db="EMBL/GenBank/DDBJ databases">
        <title>Section-level genome sequencing and comparative genomics of Aspergillus sections Usti and Cavernicolus.</title>
        <authorList>
            <consortium name="Lawrence Berkeley National Laboratory"/>
            <person name="Nybo J.L."/>
            <person name="Vesth T.C."/>
            <person name="Theobald S."/>
            <person name="Frisvad J.C."/>
            <person name="Larsen T.O."/>
            <person name="Kjaerboelling I."/>
            <person name="Rothschild-Mancinelli K."/>
            <person name="Lyhne E.K."/>
            <person name="Kogle M.E."/>
            <person name="Barry K."/>
            <person name="Clum A."/>
            <person name="Na H."/>
            <person name="Ledsgaard L."/>
            <person name="Lin J."/>
            <person name="Lipzen A."/>
            <person name="Kuo A."/>
            <person name="Riley R."/>
            <person name="Mondo S."/>
            <person name="Labutti K."/>
            <person name="Haridas S."/>
            <person name="Pangalinan J."/>
            <person name="Salamov A.A."/>
            <person name="Simmons B.A."/>
            <person name="Magnuson J.K."/>
            <person name="Chen J."/>
            <person name="Drula E."/>
            <person name="Henrissat B."/>
            <person name="Wiebenga A."/>
            <person name="Lubbers R.J."/>
            <person name="Gomes A.C."/>
            <person name="Macurrencykelacurrency M.R."/>
            <person name="Stajich J."/>
            <person name="Grigoriev I.V."/>
            <person name="Mortensen U.H."/>
            <person name="De Vries R.P."/>
            <person name="Baker S.E."/>
            <person name="Andersen M.R."/>
        </authorList>
    </citation>
    <scope>NUCLEOTIDE SEQUENCE [LARGE SCALE GENOMIC DNA]</scope>
    <source>
        <strain evidence="2 3">CBS 449.75</strain>
    </source>
</reference>
<accession>A0ABR4M4D1</accession>
<proteinExistence type="predicted"/>
<dbReference type="GeneID" id="98147126"/>
<sequence length="651" mass="74883">MSDMEVDSLPPEGVEQQQQQQQKLPPYQFGDQPKRLRLPPEILNLINEYIVGGRPDKPHYFGSVPAYICLVNKLWNRIFTPILYTQFGFHGDINKVWSLWAFLRTISQRPDLAAHVQELTLTTWDIYEPFEPHNMRRAFNFIWRYSDLFQNLGPTHTHLGDHYNRNRSAADQAWDWFRQVCLTQAGTIRAKWKSSMKSWHANALYEYHRNWIQRLLPAMELDAPTEDIPLDDIVRSADRKLYGGVMEFGYQTPLVALIIVACPNLARLSFDVWGPGQDPFFERILAYATKRRPAPRATFQGNGNGSLPMSKLEVLNIAGRHELPLGNSPMRRGWADISEFRNYYALPRVRDLVVLNGFMSAPLPDPPTGADAGADAASSIEHLTLYGDWTRAELPSLFKYTTNLRQLSLKMHFDHASTLTERGLTDGPARWAWVWKMLYHVKSQLEYLDLYQGQLWFDNDDEPVFDNRTFDDENKPDAEVQPFCPPLAEFTALRHMNITPLGLHGYKCDHVEGQKFGNHLPPNLQSLGLYVDRDWIPHYIPCIEAELASIAVTGSRPGEGKLGAIVYERRGDLPRARMQEVAEGAGMFYSEHAVRYLYYGGINTLWGLMNNPDQRATREDLFRSSDQARVTPLGMVLYDNKGRLKERRDLR</sequence>
<dbReference type="EMBL" id="JBFXLQ010000003">
    <property type="protein sequence ID" value="KAL2871458.1"/>
    <property type="molecule type" value="Genomic_DNA"/>
</dbReference>
<comment type="caution">
    <text evidence="2">The sequence shown here is derived from an EMBL/GenBank/DDBJ whole genome shotgun (WGS) entry which is preliminary data.</text>
</comment>
<evidence type="ECO:0000313" key="3">
    <source>
        <dbReference type="Proteomes" id="UP001610432"/>
    </source>
</evidence>
<feature type="region of interest" description="Disordered" evidence="1">
    <location>
        <begin position="1"/>
        <end position="34"/>
    </location>
</feature>
<name>A0ABR4M4D1_9EURO</name>
<organism evidence="2 3">
    <name type="scientific">Aspergillus lucknowensis</name>
    <dbReference type="NCBI Taxonomy" id="176173"/>
    <lineage>
        <taxon>Eukaryota</taxon>
        <taxon>Fungi</taxon>
        <taxon>Dikarya</taxon>
        <taxon>Ascomycota</taxon>
        <taxon>Pezizomycotina</taxon>
        <taxon>Eurotiomycetes</taxon>
        <taxon>Eurotiomycetidae</taxon>
        <taxon>Eurotiales</taxon>
        <taxon>Aspergillaceae</taxon>
        <taxon>Aspergillus</taxon>
        <taxon>Aspergillus subgen. Nidulantes</taxon>
    </lineage>
</organism>
<keyword evidence="3" id="KW-1185">Reference proteome</keyword>
<evidence type="ECO:0000313" key="2">
    <source>
        <dbReference type="EMBL" id="KAL2871458.1"/>
    </source>
</evidence>
<gene>
    <name evidence="2" type="ORF">BJX67DRAFT_377227</name>
</gene>
<evidence type="ECO:0000256" key="1">
    <source>
        <dbReference type="SAM" id="MobiDB-lite"/>
    </source>
</evidence>
<dbReference type="RefSeq" id="XP_070890437.1">
    <property type="nucleotide sequence ID" value="XM_071032054.1"/>
</dbReference>